<proteinExistence type="predicted"/>
<keyword evidence="2" id="KW-1185">Reference proteome</keyword>
<accession>A0AC60PAR3</accession>
<sequence length="173" mass="18985">MRRIDREATFYCLPEGLEPLWYTEGRSGSEQPRSGGENAVGWLATPELMPGDCRAAPRFPSARSRGRPVDPEGLFRARAHVELGALPSAEGRVQLDGPPLPALGPRKKPAGIDPRNGFLRLPRGRHWRGCERGLSTAPGPISRLQRFERSNIGPLDSLWISRLGLSVESLSVT</sequence>
<evidence type="ECO:0000313" key="1">
    <source>
        <dbReference type="EMBL" id="KAG0416642.1"/>
    </source>
</evidence>
<organism evidence="1 2">
    <name type="scientific">Ixodes persulcatus</name>
    <name type="common">Taiga tick</name>
    <dbReference type="NCBI Taxonomy" id="34615"/>
    <lineage>
        <taxon>Eukaryota</taxon>
        <taxon>Metazoa</taxon>
        <taxon>Ecdysozoa</taxon>
        <taxon>Arthropoda</taxon>
        <taxon>Chelicerata</taxon>
        <taxon>Arachnida</taxon>
        <taxon>Acari</taxon>
        <taxon>Parasitiformes</taxon>
        <taxon>Ixodida</taxon>
        <taxon>Ixodoidea</taxon>
        <taxon>Ixodidae</taxon>
        <taxon>Ixodinae</taxon>
        <taxon>Ixodes</taxon>
    </lineage>
</organism>
<name>A0AC60PAR3_IXOPE</name>
<evidence type="ECO:0000313" key="2">
    <source>
        <dbReference type="Proteomes" id="UP000805193"/>
    </source>
</evidence>
<comment type="caution">
    <text evidence="1">The sequence shown here is derived from an EMBL/GenBank/DDBJ whole genome shotgun (WGS) entry which is preliminary data.</text>
</comment>
<dbReference type="Proteomes" id="UP000805193">
    <property type="component" value="Unassembled WGS sequence"/>
</dbReference>
<protein>
    <submittedName>
        <fullName evidence="1">Uncharacterized protein</fullName>
    </submittedName>
</protein>
<reference evidence="1 2" key="1">
    <citation type="journal article" date="2020" name="Cell">
        <title>Large-Scale Comparative Analyses of Tick Genomes Elucidate Their Genetic Diversity and Vector Capacities.</title>
        <authorList>
            <consortium name="Tick Genome and Microbiome Consortium (TIGMIC)"/>
            <person name="Jia N."/>
            <person name="Wang J."/>
            <person name="Shi W."/>
            <person name="Du L."/>
            <person name="Sun Y."/>
            <person name="Zhan W."/>
            <person name="Jiang J.F."/>
            <person name="Wang Q."/>
            <person name="Zhang B."/>
            <person name="Ji P."/>
            <person name="Bell-Sakyi L."/>
            <person name="Cui X.M."/>
            <person name="Yuan T.T."/>
            <person name="Jiang B.G."/>
            <person name="Yang W.F."/>
            <person name="Lam T.T."/>
            <person name="Chang Q.C."/>
            <person name="Ding S.J."/>
            <person name="Wang X.J."/>
            <person name="Zhu J.G."/>
            <person name="Ruan X.D."/>
            <person name="Zhao L."/>
            <person name="Wei J.T."/>
            <person name="Ye R.Z."/>
            <person name="Que T.C."/>
            <person name="Du C.H."/>
            <person name="Zhou Y.H."/>
            <person name="Cheng J.X."/>
            <person name="Dai P.F."/>
            <person name="Guo W.B."/>
            <person name="Han X.H."/>
            <person name="Huang E.J."/>
            <person name="Li L.F."/>
            <person name="Wei W."/>
            <person name="Gao Y.C."/>
            <person name="Liu J.Z."/>
            <person name="Shao H.Z."/>
            <person name="Wang X."/>
            <person name="Wang C.C."/>
            <person name="Yang T.C."/>
            <person name="Huo Q.B."/>
            <person name="Li W."/>
            <person name="Chen H.Y."/>
            <person name="Chen S.E."/>
            <person name="Zhou L.G."/>
            <person name="Ni X.B."/>
            <person name="Tian J.H."/>
            <person name="Sheng Y."/>
            <person name="Liu T."/>
            <person name="Pan Y.S."/>
            <person name="Xia L.Y."/>
            <person name="Li J."/>
            <person name="Zhao F."/>
            <person name="Cao W.C."/>
        </authorList>
    </citation>
    <scope>NUCLEOTIDE SEQUENCE [LARGE SCALE GENOMIC DNA]</scope>
    <source>
        <strain evidence="1">Iper-2018</strain>
    </source>
</reference>
<gene>
    <name evidence="1" type="ORF">HPB47_006242</name>
</gene>
<dbReference type="EMBL" id="JABSTQ010010933">
    <property type="protein sequence ID" value="KAG0416642.1"/>
    <property type="molecule type" value="Genomic_DNA"/>
</dbReference>